<feature type="domain" description="Heterokaryon incompatibility" evidence="1">
    <location>
        <begin position="29"/>
        <end position="176"/>
    </location>
</feature>
<accession>A0A2J6RU10</accession>
<dbReference type="STRING" id="1149755.A0A2J6RU10"/>
<evidence type="ECO:0000313" key="2">
    <source>
        <dbReference type="EMBL" id="PMD42002.1"/>
    </source>
</evidence>
<organism evidence="2 3">
    <name type="scientific">Hyaloscypha variabilis (strain UAMH 11265 / GT02V1 / F)</name>
    <name type="common">Meliniomyces variabilis</name>
    <dbReference type="NCBI Taxonomy" id="1149755"/>
    <lineage>
        <taxon>Eukaryota</taxon>
        <taxon>Fungi</taxon>
        <taxon>Dikarya</taxon>
        <taxon>Ascomycota</taxon>
        <taxon>Pezizomycotina</taxon>
        <taxon>Leotiomycetes</taxon>
        <taxon>Helotiales</taxon>
        <taxon>Hyaloscyphaceae</taxon>
        <taxon>Hyaloscypha</taxon>
        <taxon>Hyaloscypha variabilis</taxon>
    </lineage>
</organism>
<reference evidence="2 3" key="1">
    <citation type="submission" date="2016-04" db="EMBL/GenBank/DDBJ databases">
        <title>A degradative enzymes factory behind the ericoid mycorrhizal symbiosis.</title>
        <authorList>
            <consortium name="DOE Joint Genome Institute"/>
            <person name="Martino E."/>
            <person name="Morin E."/>
            <person name="Grelet G."/>
            <person name="Kuo A."/>
            <person name="Kohler A."/>
            <person name="Daghino S."/>
            <person name="Barry K."/>
            <person name="Choi C."/>
            <person name="Cichocki N."/>
            <person name="Clum A."/>
            <person name="Copeland A."/>
            <person name="Hainaut M."/>
            <person name="Haridas S."/>
            <person name="Labutti K."/>
            <person name="Lindquist E."/>
            <person name="Lipzen A."/>
            <person name="Khouja H.-R."/>
            <person name="Murat C."/>
            <person name="Ohm R."/>
            <person name="Olson A."/>
            <person name="Spatafora J."/>
            <person name="Veneault-Fourrey C."/>
            <person name="Henrissat B."/>
            <person name="Grigoriev I."/>
            <person name="Martin F."/>
            <person name="Perotto S."/>
        </authorList>
    </citation>
    <scope>NUCLEOTIDE SEQUENCE [LARGE SCALE GENOMIC DNA]</scope>
    <source>
        <strain evidence="2 3">F</strain>
    </source>
</reference>
<gene>
    <name evidence="2" type="ORF">L207DRAFT_388886</name>
</gene>
<dbReference type="Pfam" id="PF06985">
    <property type="entry name" value="HET"/>
    <property type="match status" value="1"/>
</dbReference>
<evidence type="ECO:0000259" key="1">
    <source>
        <dbReference type="Pfam" id="PF06985"/>
    </source>
</evidence>
<dbReference type="OrthoDB" id="5362512at2759"/>
<dbReference type="AlphaFoldDB" id="A0A2J6RU10"/>
<keyword evidence="3" id="KW-1185">Reference proteome</keyword>
<dbReference type="InterPro" id="IPR010730">
    <property type="entry name" value="HET"/>
</dbReference>
<sequence length="319" mass="36116">PTRLLDIGLGAIPEPRLFLTAKVKERLSYLALSHCWGGVVQETLKKGNLANMRSFIPLSKLTKSVQDAIYVVQKLGYRYLWVDYLCIIQDCPMDWGQESAVMNKVYLHSTCTIAATAATDGHAGLFFQRNPCLVKPEKIRFLIGQEEFECFAIDDGLLEGEIDSAPLSKRAWVMQETTLSTRIIHFAKDQLFWTCNANQSCESFPERLPCIEGINCGTSATQKAKGIAKRRYHNNIYQEIWARMVEDYSSRHLTRPEDKGPAIQGLANEMKRHIKSPYIAGLWYSNLPLDLLWQPVGRNTRAPAASFRAPSWSWLSIDG</sequence>
<feature type="non-terminal residue" evidence="2">
    <location>
        <position position="319"/>
    </location>
</feature>
<feature type="non-terminal residue" evidence="2">
    <location>
        <position position="1"/>
    </location>
</feature>
<protein>
    <submittedName>
        <fullName evidence="2">HET-domain-containing protein</fullName>
    </submittedName>
</protein>
<dbReference type="EMBL" id="KZ613943">
    <property type="protein sequence ID" value="PMD42002.1"/>
    <property type="molecule type" value="Genomic_DNA"/>
</dbReference>
<dbReference type="PANTHER" id="PTHR33112">
    <property type="entry name" value="DOMAIN PROTEIN, PUTATIVE-RELATED"/>
    <property type="match status" value="1"/>
</dbReference>
<evidence type="ECO:0000313" key="3">
    <source>
        <dbReference type="Proteomes" id="UP000235786"/>
    </source>
</evidence>
<dbReference type="PANTHER" id="PTHR33112:SF10">
    <property type="entry name" value="TOL"/>
    <property type="match status" value="1"/>
</dbReference>
<dbReference type="Proteomes" id="UP000235786">
    <property type="component" value="Unassembled WGS sequence"/>
</dbReference>
<proteinExistence type="predicted"/>
<name>A0A2J6RU10_HYAVF</name>